<keyword evidence="6" id="KW-0732">Signal</keyword>
<proteinExistence type="predicted"/>
<dbReference type="Pfam" id="PF14811">
    <property type="entry name" value="TPD"/>
    <property type="match status" value="1"/>
</dbReference>
<dbReference type="PANTHER" id="PTHR31661:SF1">
    <property type="entry name" value="CDAN1-INTERACTING NUCLEASE 1"/>
    <property type="match status" value="1"/>
</dbReference>
<reference evidence="7" key="1">
    <citation type="submission" date="2023-08" db="EMBL/GenBank/DDBJ databases">
        <authorList>
            <person name="Audoor S."/>
            <person name="Bilcke G."/>
        </authorList>
    </citation>
    <scope>NUCLEOTIDE SEQUENCE</scope>
</reference>
<gene>
    <name evidence="7" type="ORF">CYCCA115_LOCUS17239</name>
</gene>
<comment type="subcellular location">
    <subcellularLocation>
        <location evidence="2">Cytoplasm</location>
    </subcellularLocation>
    <subcellularLocation>
        <location evidence="1">Nucleus</location>
    </subcellularLocation>
</comment>
<dbReference type="EMBL" id="CAKOGP040001980">
    <property type="protein sequence ID" value="CAJ1958564.1"/>
    <property type="molecule type" value="Genomic_DNA"/>
</dbReference>
<sequence>MMIHAVLHFCLLAKLCVSFDSARFLQSRKSPSCTTTLSSSVSSFEKTGITRELQWDPVPTPIPLRKELDLLESGVLMQRGEFCMLHGDRLQEVEDECLKLGMTLPQGLLIRRQLMVSKVVRSSWMLKDRSKLGDIRRKFQDEGWSLLELSEDIDQPPVSILRAIIAERVFRAYPDMRIGDQKRIVRSIISEKDPDKIGKFLTDRELSELQTAKEFDVVGFQISTATPVLWEEALYTYLNEQKINYVSEETLRDAEISFTPDCLILDDCYINGQLIRWMDVKSFYGSGLRENKHFTNSLKKQIGRYETEFGESGAVVFKHGFSSKLQSKFPSTLFLDAGPLVDDMKFKGEDNL</sequence>
<dbReference type="Proteomes" id="UP001295423">
    <property type="component" value="Unassembled WGS sequence"/>
</dbReference>
<dbReference type="GO" id="GO:0005634">
    <property type="term" value="C:nucleus"/>
    <property type="evidence" value="ECO:0007669"/>
    <property type="project" value="UniProtKB-SubCell"/>
</dbReference>
<feature type="signal peptide" evidence="6">
    <location>
        <begin position="1"/>
        <end position="18"/>
    </location>
</feature>
<dbReference type="PANTHER" id="PTHR31661">
    <property type="entry name" value="SIMILAR TO CDNA SEQUENCE BC052040"/>
    <property type="match status" value="1"/>
</dbReference>
<keyword evidence="3" id="KW-0963">Cytoplasm</keyword>
<dbReference type="GO" id="GO:0005737">
    <property type="term" value="C:cytoplasm"/>
    <property type="evidence" value="ECO:0007669"/>
    <property type="project" value="UniProtKB-SubCell"/>
</dbReference>
<evidence type="ECO:0000313" key="8">
    <source>
        <dbReference type="Proteomes" id="UP001295423"/>
    </source>
</evidence>
<name>A0AAD2PVZ9_9STRA</name>
<evidence type="ECO:0000256" key="4">
    <source>
        <dbReference type="ARBA" id="ARBA00023242"/>
    </source>
</evidence>
<comment type="caution">
    <text evidence="7">The sequence shown here is derived from an EMBL/GenBank/DDBJ whole genome shotgun (WGS) entry which is preliminary data.</text>
</comment>
<evidence type="ECO:0000256" key="3">
    <source>
        <dbReference type="ARBA" id="ARBA00022490"/>
    </source>
</evidence>
<accession>A0AAD2PVZ9</accession>
<dbReference type="InterPro" id="IPR029404">
    <property type="entry name" value="CDIN1"/>
</dbReference>
<feature type="chain" id="PRO_5042236683" description="CDAN1-interacting nuclease 1" evidence="6">
    <location>
        <begin position="19"/>
        <end position="352"/>
    </location>
</feature>
<evidence type="ECO:0000256" key="6">
    <source>
        <dbReference type="SAM" id="SignalP"/>
    </source>
</evidence>
<keyword evidence="8" id="KW-1185">Reference proteome</keyword>
<protein>
    <recommendedName>
        <fullName evidence="5">CDAN1-interacting nuclease 1</fullName>
    </recommendedName>
</protein>
<organism evidence="7 8">
    <name type="scientific">Cylindrotheca closterium</name>
    <dbReference type="NCBI Taxonomy" id="2856"/>
    <lineage>
        <taxon>Eukaryota</taxon>
        <taxon>Sar</taxon>
        <taxon>Stramenopiles</taxon>
        <taxon>Ochrophyta</taxon>
        <taxon>Bacillariophyta</taxon>
        <taxon>Bacillariophyceae</taxon>
        <taxon>Bacillariophycidae</taxon>
        <taxon>Bacillariales</taxon>
        <taxon>Bacillariaceae</taxon>
        <taxon>Cylindrotheca</taxon>
    </lineage>
</organism>
<keyword evidence="4" id="KW-0539">Nucleus</keyword>
<evidence type="ECO:0000256" key="5">
    <source>
        <dbReference type="ARBA" id="ARBA00023480"/>
    </source>
</evidence>
<evidence type="ECO:0000256" key="2">
    <source>
        <dbReference type="ARBA" id="ARBA00004496"/>
    </source>
</evidence>
<evidence type="ECO:0000313" key="7">
    <source>
        <dbReference type="EMBL" id="CAJ1958564.1"/>
    </source>
</evidence>
<dbReference type="AlphaFoldDB" id="A0AAD2PVZ9"/>
<evidence type="ECO:0000256" key="1">
    <source>
        <dbReference type="ARBA" id="ARBA00004123"/>
    </source>
</evidence>